<dbReference type="InterPro" id="IPR011066">
    <property type="entry name" value="MscS_channel_C_sf"/>
</dbReference>
<dbReference type="InterPro" id="IPR006685">
    <property type="entry name" value="MscS_channel_2nd"/>
</dbReference>
<dbReference type="EMBL" id="CP113797">
    <property type="protein sequence ID" value="WAL61838.1"/>
    <property type="molecule type" value="Genomic_DNA"/>
</dbReference>
<keyword evidence="3" id="KW-1003">Cell membrane</keyword>
<feature type="domain" description="Mechanosensitive ion channel MscS C-terminal" evidence="10">
    <location>
        <begin position="506"/>
        <end position="592"/>
    </location>
</feature>
<keyword evidence="4 8" id="KW-0812">Transmembrane</keyword>
<feature type="domain" description="Mechanosensitive ion channel MscS" evidence="9">
    <location>
        <begin position="435"/>
        <end position="499"/>
    </location>
</feature>
<gene>
    <name evidence="11" type="ORF">OXH18_07610</name>
</gene>
<evidence type="ECO:0000256" key="3">
    <source>
        <dbReference type="ARBA" id="ARBA00022475"/>
    </source>
</evidence>
<dbReference type="InterPro" id="IPR010920">
    <property type="entry name" value="LSM_dom_sf"/>
</dbReference>
<dbReference type="InterPro" id="IPR023408">
    <property type="entry name" value="MscS_beta-dom_sf"/>
</dbReference>
<sequence length="635" mass="71745">MPLPSSLIQLTQRLYQQSFRSFFQFRRWRWMGLAIGCLVWVSGFSGLAPAAWGQLSLPDSSVPTPGLPPRVERLGSLETAPVRFENRDLFRVTAVTVPDRANPEGQILVEARAAQIEANLRQVLTKDPTWNLDSGREYFTLYDPDTLRVDVATLNGQTVLTVTDAYRLQPLELLTVTPLDARYYGLTVEELAQQWQQLLQQRLTRALEARKPDVITQQLQQAIRVAVGVLVISALLLLLQKLFTVRSRALKRQLAVETAKSRTQTQSSEPASRATHRLDFITAIQQQFPIEKRLAIVSLLRWLLFWGQVSVWFVGISWILHIFSSTEALAENLLRLPIALLLVWFVLGLVNRLGDILITRVSRAWQNNDLFTFEDAQRRSLRISTILRSTKGFKTFVLYALGIGGLLSYVGVPIGSVLTLGAVVALAVSLASQSLIKDLVNGFLILCEDQYAIGDWIAVGTVDGLVENMNLRITQIRTVEGRLITIPNSLISQVENLTRNWSRTDFMITVAYNTDIKLALDVIKQVAHAMYDDPKWQPHLLKPPEVVGVESISHEGQTIRVWIDTQPLQQWRAGREFRLRVRIALEESNIDIGMPQQVIWHRQQNDRNSSSEADVWTPASHTESVNGKELKENAQ</sequence>
<evidence type="ECO:0000256" key="6">
    <source>
        <dbReference type="ARBA" id="ARBA00023136"/>
    </source>
</evidence>
<feature type="transmembrane region" description="Helical" evidence="8">
    <location>
        <begin position="222"/>
        <end position="243"/>
    </location>
</feature>
<dbReference type="GO" id="GO:0005886">
    <property type="term" value="C:plasma membrane"/>
    <property type="evidence" value="ECO:0007669"/>
    <property type="project" value="UniProtKB-SubCell"/>
</dbReference>
<proteinExistence type="inferred from homology"/>
<dbReference type="InterPro" id="IPR049278">
    <property type="entry name" value="MS_channel_C"/>
</dbReference>
<evidence type="ECO:0000256" key="5">
    <source>
        <dbReference type="ARBA" id="ARBA00022989"/>
    </source>
</evidence>
<dbReference type="Gene3D" id="1.10.287.1260">
    <property type="match status" value="1"/>
</dbReference>
<dbReference type="InterPro" id="IPR045276">
    <property type="entry name" value="YbiO_bact"/>
</dbReference>
<organism evidence="11 12">
    <name type="scientific">Thermocoleostomius sinensis A174</name>
    <dbReference type="NCBI Taxonomy" id="2016057"/>
    <lineage>
        <taxon>Bacteria</taxon>
        <taxon>Bacillati</taxon>
        <taxon>Cyanobacteriota</taxon>
        <taxon>Cyanophyceae</taxon>
        <taxon>Oculatellales</taxon>
        <taxon>Oculatellaceae</taxon>
        <taxon>Thermocoleostomius</taxon>
    </lineage>
</organism>
<feature type="transmembrane region" description="Helical" evidence="8">
    <location>
        <begin position="396"/>
        <end position="428"/>
    </location>
</feature>
<dbReference type="SUPFAM" id="SSF50182">
    <property type="entry name" value="Sm-like ribonucleoproteins"/>
    <property type="match status" value="1"/>
</dbReference>
<evidence type="ECO:0000256" key="1">
    <source>
        <dbReference type="ARBA" id="ARBA00004651"/>
    </source>
</evidence>
<evidence type="ECO:0000259" key="10">
    <source>
        <dbReference type="Pfam" id="PF21082"/>
    </source>
</evidence>
<feature type="compositionally biased region" description="Basic and acidic residues" evidence="7">
    <location>
        <begin position="626"/>
        <end position="635"/>
    </location>
</feature>
<reference evidence="11" key="1">
    <citation type="submission" date="2022-12" db="EMBL/GenBank/DDBJ databases">
        <title>Polyphasic identification of a Novel Hot-Spring Cyanobacterium Ocullathermofonsia sinensis gen nov. sp. nov. and Genomic Insights on its Adaptations to the Thermal Habitat.</title>
        <authorList>
            <person name="Daroch M."/>
            <person name="Tang J."/>
            <person name="Jiang Y."/>
        </authorList>
    </citation>
    <scope>NUCLEOTIDE SEQUENCE</scope>
    <source>
        <strain evidence="11">PKUAC-SCTA174</strain>
    </source>
</reference>
<evidence type="ECO:0000256" key="2">
    <source>
        <dbReference type="ARBA" id="ARBA00008017"/>
    </source>
</evidence>
<feature type="transmembrane region" description="Helical" evidence="8">
    <location>
        <begin position="30"/>
        <end position="52"/>
    </location>
</feature>
<dbReference type="KEGG" id="tsin:OXH18_07610"/>
<dbReference type="Gene3D" id="2.30.30.60">
    <property type="match status" value="1"/>
</dbReference>
<dbReference type="Proteomes" id="UP001163152">
    <property type="component" value="Chromosome"/>
</dbReference>
<dbReference type="Pfam" id="PF00924">
    <property type="entry name" value="MS_channel_2nd"/>
    <property type="match status" value="1"/>
</dbReference>
<dbReference type="Gene3D" id="3.30.70.100">
    <property type="match status" value="1"/>
</dbReference>
<dbReference type="GO" id="GO:0008381">
    <property type="term" value="F:mechanosensitive monoatomic ion channel activity"/>
    <property type="evidence" value="ECO:0007669"/>
    <property type="project" value="InterPro"/>
</dbReference>
<evidence type="ECO:0000256" key="8">
    <source>
        <dbReference type="SAM" id="Phobius"/>
    </source>
</evidence>
<feature type="transmembrane region" description="Helical" evidence="8">
    <location>
        <begin position="302"/>
        <end position="324"/>
    </location>
</feature>
<accession>A0A9E8ZIE2</accession>
<dbReference type="Pfam" id="PF21082">
    <property type="entry name" value="MS_channel_3rd"/>
    <property type="match status" value="1"/>
</dbReference>
<dbReference type="SUPFAM" id="SSF82689">
    <property type="entry name" value="Mechanosensitive channel protein MscS (YggB), C-terminal domain"/>
    <property type="match status" value="1"/>
</dbReference>
<dbReference type="PANTHER" id="PTHR30460">
    <property type="entry name" value="MODERATE CONDUCTANCE MECHANOSENSITIVE CHANNEL YBIO"/>
    <property type="match status" value="1"/>
</dbReference>
<protein>
    <submittedName>
        <fullName evidence="11">Mechanosensitive ion channel family protein</fullName>
    </submittedName>
</protein>
<feature type="region of interest" description="Disordered" evidence="7">
    <location>
        <begin position="602"/>
        <end position="635"/>
    </location>
</feature>
<name>A0A9E8ZIE2_9CYAN</name>
<evidence type="ECO:0000256" key="4">
    <source>
        <dbReference type="ARBA" id="ARBA00022692"/>
    </source>
</evidence>
<comment type="similarity">
    <text evidence="2">Belongs to the MscS (TC 1.A.23) family.</text>
</comment>
<keyword evidence="5 8" id="KW-1133">Transmembrane helix</keyword>
<evidence type="ECO:0000313" key="11">
    <source>
        <dbReference type="EMBL" id="WAL61838.1"/>
    </source>
</evidence>
<evidence type="ECO:0000256" key="7">
    <source>
        <dbReference type="SAM" id="MobiDB-lite"/>
    </source>
</evidence>
<dbReference type="RefSeq" id="WP_268611889.1">
    <property type="nucleotide sequence ID" value="NZ_CP113797.1"/>
</dbReference>
<comment type="subcellular location">
    <subcellularLocation>
        <location evidence="1">Cell membrane</location>
        <topology evidence="1">Multi-pass membrane protein</topology>
    </subcellularLocation>
</comment>
<evidence type="ECO:0000259" key="9">
    <source>
        <dbReference type="Pfam" id="PF00924"/>
    </source>
</evidence>
<keyword evidence="6 8" id="KW-0472">Membrane</keyword>
<evidence type="ECO:0000313" key="12">
    <source>
        <dbReference type="Proteomes" id="UP001163152"/>
    </source>
</evidence>
<dbReference type="AlphaFoldDB" id="A0A9E8ZIE2"/>
<dbReference type="PANTHER" id="PTHR30460:SF0">
    <property type="entry name" value="MODERATE CONDUCTANCE MECHANOSENSITIVE CHANNEL YBIO"/>
    <property type="match status" value="1"/>
</dbReference>
<keyword evidence="12" id="KW-1185">Reference proteome</keyword>
<feature type="transmembrane region" description="Helical" evidence="8">
    <location>
        <begin position="336"/>
        <end position="354"/>
    </location>
</feature>